<dbReference type="NCBIfam" id="NF041591">
    <property type="entry name" value="CxxC_VVA0879"/>
    <property type="match status" value="1"/>
</dbReference>
<dbReference type="Proteomes" id="UP000091926">
    <property type="component" value="Chromosome"/>
</dbReference>
<dbReference type="InterPro" id="IPR048166">
    <property type="entry name" value="VVA0879-like"/>
</dbReference>
<dbReference type="OrthoDB" id="4205004at2"/>
<evidence type="ECO:0000313" key="1">
    <source>
        <dbReference type="EMBL" id="ANN78938.1"/>
    </source>
</evidence>
<dbReference type="RefSeq" id="WP_066660935.1">
    <property type="nucleotide sequence ID" value="NZ_CBCSCL010000012.1"/>
</dbReference>
<organism evidence="1 2">
    <name type="scientific">Bordetella flabilis</name>
    <dbReference type="NCBI Taxonomy" id="463014"/>
    <lineage>
        <taxon>Bacteria</taxon>
        <taxon>Pseudomonadati</taxon>
        <taxon>Pseudomonadota</taxon>
        <taxon>Betaproteobacteria</taxon>
        <taxon>Burkholderiales</taxon>
        <taxon>Alcaligenaceae</taxon>
        <taxon>Bordetella</taxon>
    </lineage>
</organism>
<dbReference type="AlphaFoldDB" id="A0A193GH73"/>
<reference evidence="1 2" key="1">
    <citation type="submission" date="2016-06" db="EMBL/GenBank/DDBJ databases">
        <title>Complete genome sequences of Bordetella bronchialis and Bordetella flabilis.</title>
        <authorList>
            <person name="LiPuma J.J."/>
            <person name="Spilker T."/>
        </authorList>
    </citation>
    <scope>NUCLEOTIDE SEQUENCE [LARGE SCALE GENOMIC DNA]</scope>
    <source>
        <strain evidence="1 2">AU10664</strain>
    </source>
</reference>
<proteinExistence type="predicted"/>
<dbReference type="STRING" id="463014.BAU07_19045"/>
<dbReference type="KEGG" id="bfz:BAU07_19045"/>
<evidence type="ECO:0000313" key="2">
    <source>
        <dbReference type="Proteomes" id="UP000091926"/>
    </source>
</evidence>
<name>A0A193GH73_9BORD</name>
<sequence length="121" mass="13243">MNTMTLDEFHAACKAQAKSAEVIVFKCPMCATLQTARELIAADAGPDFDAVERYLGFSCIGRFTGAAGPRRQPDGLPCDWTLGGLFRTHRLEVITPDGLHHPRFELAMLEEAQAHRASKGL</sequence>
<dbReference type="EMBL" id="CP016172">
    <property type="protein sequence ID" value="ANN78938.1"/>
    <property type="molecule type" value="Genomic_DNA"/>
</dbReference>
<accession>A0A193GH73</accession>
<keyword evidence="2" id="KW-1185">Reference proteome</keyword>
<protein>
    <submittedName>
        <fullName evidence="1">Uncharacterized protein</fullName>
    </submittedName>
</protein>
<gene>
    <name evidence="1" type="ORF">BAU07_19045</name>
</gene>